<dbReference type="STRING" id="574650.SAMN04487966_10885"/>
<dbReference type="EMBL" id="FPCG01000008">
    <property type="protein sequence ID" value="SFV23758.1"/>
    <property type="molecule type" value="Genomic_DNA"/>
</dbReference>
<keyword evidence="2" id="KW-1185">Reference proteome</keyword>
<dbReference type="AlphaFoldDB" id="A0A1I7MPD5"/>
<dbReference type="Proteomes" id="UP000198881">
    <property type="component" value="Unassembled WGS sequence"/>
</dbReference>
<sequence>MHVPDYFGQAERVLSEHSDSQSALFVSDDISWCHSHKGELTTLTFAEAAPDRFDMFDDLAALAATGIVVLSNSTFAYWGGLIGDLLSPDRLVVAPRFHSRLPNGYLEWPHPQHWVLVDNRFRSDVKSP</sequence>
<organism evidence="1 2">
    <name type="scientific">Micrococcus terreus</name>
    <dbReference type="NCBI Taxonomy" id="574650"/>
    <lineage>
        <taxon>Bacteria</taxon>
        <taxon>Bacillati</taxon>
        <taxon>Actinomycetota</taxon>
        <taxon>Actinomycetes</taxon>
        <taxon>Micrococcales</taxon>
        <taxon>Micrococcaceae</taxon>
        <taxon>Micrococcus</taxon>
    </lineage>
</organism>
<protein>
    <recommendedName>
        <fullName evidence="3">Glycosyl transferase family 11</fullName>
    </recommendedName>
</protein>
<evidence type="ECO:0000313" key="2">
    <source>
        <dbReference type="Proteomes" id="UP000198881"/>
    </source>
</evidence>
<proteinExistence type="predicted"/>
<accession>A0A1I7MPD5</accession>
<gene>
    <name evidence="1" type="ORF">SAMN04487966_10885</name>
</gene>
<reference evidence="1 2" key="1">
    <citation type="submission" date="2016-10" db="EMBL/GenBank/DDBJ databases">
        <authorList>
            <person name="de Groot N.N."/>
        </authorList>
    </citation>
    <scope>NUCLEOTIDE SEQUENCE [LARGE SCALE GENOMIC DNA]</scope>
    <source>
        <strain evidence="1 2">CGMCC 1.7054</strain>
    </source>
</reference>
<evidence type="ECO:0000313" key="1">
    <source>
        <dbReference type="EMBL" id="SFV23758.1"/>
    </source>
</evidence>
<evidence type="ECO:0008006" key="3">
    <source>
        <dbReference type="Google" id="ProtNLM"/>
    </source>
</evidence>
<name>A0A1I7MPD5_9MICC</name>